<dbReference type="Gene3D" id="3.40.50.300">
    <property type="entry name" value="P-loop containing nucleotide triphosphate hydrolases"/>
    <property type="match status" value="1"/>
</dbReference>
<feature type="domain" description="T4 RNA ligase 1-like N-terminal" evidence="5">
    <location>
        <begin position="73"/>
        <end position="302"/>
    </location>
</feature>
<keyword evidence="1 6" id="KW-0436">Ligase</keyword>
<sequence>MFEPITLSEETLAHQRDESHKLFKTLQDLVSSDNGKTNIKRIENTVYGTDVKLYSWRFNEWDYYSKKVKLPSNARGLFTDINGDIVCRGYDKFFNINELQSVKEETLRSDTVGPYTVTVKSNGCIVFVSGLSDGTLVVCSKHSTGIRDDLSKNHALTAQKALERQLEQNSLSSKDLALILFKYKITAVCEYCDDDFEEHVLEYKNDKAGLYLHGLNLNTVEFKTYPMDQVNQFAQQFAFKETKYIVCDTFDETLALMEKCNETGTFQDEEIEGFVIRCRKPIPDTDKLTDFFFKFKFQEPYLLYRELREVTKQFINTGPESIKFGKHKLICMDYIKFVMPYLVTDEKLKSDYLDNKGIIELRKKYFESKNESTMKLISDELKMLDLEDEMKKLKFGETKSKRYVLVTVATIGCGKTTTSVGLMNLFPELIGHVQNDNIQTPGKDKLVVAALDVLKEKPIVIIDKNNHKFAERKQIFDSIEKLNDTIPKSKLKFICLNFIQSSSPKKDTTLWELTRNRVVERGDDHQSIKVETDGIVNAEKIMRGFISRFQKVEPSKEPDSKFDYIIDLDVSEKDSSLKNMELLVSKLQKIMKDVELPTPTKERFQEAFENAKNYKPVFTKKMKINKLKPNYFGIHVPPENVLSVIESNNIDFFTTLKEKKRVQKDFHITLVHSAMRREGDEKRLMWKTYNDEFKNQVEEFSKITENLPPNNRHFIGEEYNATVKATKILWNNKVMCIEADVMRFNKGEEQIELPVGNRYTHITIGTIDKSIPPMMAGVMLNNYYDGKVNDIHVKELETPIILEQLPLYAFMN</sequence>
<name>A0AAV5R1L5_PICKL</name>
<dbReference type="GO" id="GO:0005634">
    <property type="term" value="C:nucleus"/>
    <property type="evidence" value="ECO:0007669"/>
    <property type="project" value="TreeGrafter"/>
</dbReference>
<accession>A0AAV5R1L5</accession>
<comment type="catalytic activity">
    <reaction evidence="1">
        <text>ATP + (ribonucleotide)n-3'-hydroxyl + 5'-phospho-(ribonucleotide)m = (ribonucleotide)n+m + AMP + diphosphate.</text>
        <dbReference type="EC" id="6.5.1.3"/>
    </reaction>
</comment>
<comment type="similarity">
    <text evidence="1">Belongs to the TRL1 family.</text>
</comment>
<evidence type="ECO:0000256" key="1">
    <source>
        <dbReference type="PIRNR" id="PIRNR019634"/>
    </source>
</evidence>
<comment type="caution">
    <text evidence="6">The sequence shown here is derived from an EMBL/GenBank/DDBJ whole genome shotgun (WGS) entry which is preliminary data.</text>
</comment>
<dbReference type="Pfam" id="PF08302">
    <property type="entry name" value="tRNA_lig_CPD"/>
    <property type="match status" value="1"/>
</dbReference>
<feature type="domain" description="tRNA ligase phosphodiesterase" evidence="3">
    <location>
        <begin position="575"/>
        <end position="797"/>
    </location>
</feature>
<dbReference type="GO" id="GO:0003972">
    <property type="term" value="F:RNA ligase (ATP) activity"/>
    <property type="evidence" value="ECO:0007669"/>
    <property type="project" value="UniProtKB-UniRule"/>
</dbReference>
<dbReference type="EC" id="6.5.1.3" evidence="1"/>
<evidence type="ECO:0000313" key="7">
    <source>
        <dbReference type="Proteomes" id="UP001378960"/>
    </source>
</evidence>
<proteinExistence type="inferred from homology"/>
<dbReference type="InterPro" id="IPR019039">
    <property type="entry name" value="T4-Rnl1-like_N"/>
</dbReference>
<dbReference type="PIRSF" id="PIRSF019634">
    <property type="entry name" value="tRNA_lig_yeast"/>
    <property type="match status" value="1"/>
</dbReference>
<dbReference type="PANTHER" id="PTHR32004">
    <property type="entry name" value="TRNA LIGASE"/>
    <property type="match status" value="1"/>
</dbReference>
<evidence type="ECO:0000259" key="3">
    <source>
        <dbReference type="Pfam" id="PF08302"/>
    </source>
</evidence>
<organism evidence="6 7">
    <name type="scientific">Pichia kluyveri</name>
    <name type="common">Yeast</name>
    <dbReference type="NCBI Taxonomy" id="36015"/>
    <lineage>
        <taxon>Eukaryota</taxon>
        <taxon>Fungi</taxon>
        <taxon>Dikarya</taxon>
        <taxon>Ascomycota</taxon>
        <taxon>Saccharomycotina</taxon>
        <taxon>Pichiomycetes</taxon>
        <taxon>Pichiales</taxon>
        <taxon>Pichiaceae</taxon>
        <taxon>Pichia</taxon>
    </lineage>
</organism>
<evidence type="ECO:0000259" key="4">
    <source>
        <dbReference type="Pfam" id="PF08303"/>
    </source>
</evidence>
<reference evidence="6 7" key="1">
    <citation type="journal article" date="2023" name="Elife">
        <title>Identification of key yeast species and microbe-microbe interactions impacting larval growth of Drosophila in the wild.</title>
        <authorList>
            <person name="Mure A."/>
            <person name="Sugiura Y."/>
            <person name="Maeda R."/>
            <person name="Honda K."/>
            <person name="Sakurai N."/>
            <person name="Takahashi Y."/>
            <person name="Watada M."/>
            <person name="Katoh T."/>
            <person name="Gotoh A."/>
            <person name="Gotoh Y."/>
            <person name="Taniguchi I."/>
            <person name="Nakamura K."/>
            <person name="Hayashi T."/>
            <person name="Katayama T."/>
            <person name="Uemura T."/>
            <person name="Hattori Y."/>
        </authorList>
    </citation>
    <scope>NUCLEOTIDE SEQUENCE [LARGE SCALE GENOMIC DNA]</scope>
    <source>
        <strain evidence="6 7">PK-24</strain>
    </source>
</reference>
<dbReference type="Pfam" id="PF09511">
    <property type="entry name" value="RNA_lig_T4_1"/>
    <property type="match status" value="1"/>
</dbReference>
<dbReference type="InterPro" id="IPR027417">
    <property type="entry name" value="P-loop_NTPase"/>
</dbReference>
<dbReference type="Proteomes" id="UP001378960">
    <property type="component" value="Unassembled WGS sequence"/>
</dbReference>
<dbReference type="GO" id="GO:0006388">
    <property type="term" value="P:tRNA splicing, via endonucleolytic cleavage and ligation"/>
    <property type="evidence" value="ECO:0007669"/>
    <property type="project" value="UniProtKB-UniRule"/>
</dbReference>
<keyword evidence="1" id="KW-0819">tRNA processing</keyword>
<dbReference type="InterPro" id="IPR015965">
    <property type="entry name" value="tRNA_lig_PDEase"/>
</dbReference>
<protein>
    <recommendedName>
        <fullName evidence="1">tRNA ligase</fullName>
        <ecNumber evidence="1">6.5.1.3</ecNumber>
    </recommendedName>
</protein>
<dbReference type="InterPro" id="IPR015966">
    <property type="entry name" value="tRNA_lig_kin_fungi"/>
</dbReference>
<evidence type="ECO:0000313" key="6">
    <source>
        <dbReference type="EMBL" id="GMM45329.1"/>
    </source>
</evidence>
<dbReference type="EMBL" id="BTGB01000002">
    <property type="protein sequence ID" value="GMM45329.1"/>
    <property type="molecule type" value="Genomic_DNA"/>
</dbReference>
<dbReference type="GO" id="GO:0008081">
    <property type="term" value="F:phosphoric diester hydrolase activity"/>
    <property type="evidence" value="ECO:0007669"/>
    <property type="project" value="InterPro"/>
</dbReference>
<dbReference type="Pfam" id="PF08303">
    <property type="entry name" value="tRNA_lig_kinase"/>
    <property type="match status" value="1"/>
</dbReference>
<dbReference type="GO" id="GO:0005524">
    <property type="term" value="F:ATP binding"/>
    <property type="evidence" value="ECO:0007669"/>
    <property type="project" value="UniProtKB-UniRule"/>
</dbReference>
<keyword evidence="7" id="KW-1185">Reference proteome</keyword>
<feature type="active site" description="N6-AMP-lysine intermediate" evidence="2">
    <location>
        <position position="120"/>
    </location>
</feature>
<evidence type="ECO:0000259" key="5">
    <source>
        <dbReference type="Pfam" id="PF09511"/>
    </source>
</evidence>
<dbReference type="AlphaFoldDB" id="A0AAV5R1L5"/>
<dbReference type="PANTHER" id="PTHR32004:SF1">
    <property type="entry name" value="TRNA LIGASE"/>
    <property type="match status" value="1"/>
</dbReference>
<feature type="domain" description="tRNA ligase kinase" evidence="4">
    <location>
        <begin position="404"/>
        <end position="570"/>
    </location>
</feature>
<dbReference type="InterPro" id="IPR012387">
    <property type="entry name" value="Trl1_fun"/>
</dbReference>
<gene>
    <name evidence="6" type="ORF">DAPK24_019040</name>
</gene>
<evidence type="ECO:0000256" key="2">
    <source>
        <dbReference type="PIRSR" id="PIRSR019634-50"/>
    </source>
</evidence>
<dbReference type="GO" id="GO:0051730">
    <property type="term" value="F:GTP-dependent polyribonucleotide 5'-hydroxyl-kinase activity"/>
    <property type="evidence" value="ECO:0007669"/>
    <property type="project" value="InterPro"/>
</dbReference>